<feature type="chain" id="PRO_5046176569" description="EB domain-containing protein" evidence="2">
    <location>
        <begin position="37"/>
        <end position="260"/>
    </location>
</feature>
<evidence type="ECO:0000313" key="4">
    <source>
        <dbReference type="Proteomes" id="UP001307889"/>
    </source>
</evidence>
<proteinExistence type="predicted"/>
<organism evidence="3 4">
    <name type="scientific">Nesidiocoris tenuis</name>
    <dbReference type="NCBI Taxonomy" id="355587"/>
    <lineage>
        <taxon>Eukaryota</taxon>
        <taxon>Metazoa</taxon>
        <taxon>Ecdysozoa</taxon>
        <taxon>Arthropoda</taxon>
        <taxon>Hexapoda</taxon>
        <taxon>Insecta</taxon>
        <taxon>Pterygota</taxon>
        <taxon>Neoptera</taxon>
        <taxon>Paraneoptera</taxon>
        <taxon>Hemiptera</taxon>
        <taxon>Heteroptera</taxon>
        <taxon>Panheteroptera</taxon>
        <taxon>Cimicomorpha</taxon>
        <taxon>Miridae</taxon>
        <taxon>Dicyphina</taxon>
        <taxon>Nesidiocoris</taxon>
    </lineage>
</organism>
<accession>A0ABN7B1I1</accession>
<name>A0ABN7B1I1_9HEMI</name>
<reference evidence="3 4" key="1">
    <citation type="submission" date="2023-09" db="EMBL/GenBank/DDBJ databases">
        <title>Nesidiocoris tenuis whole genome shotgun sequence.</title>
        <authorList>
            <person name="Shibata T."/>
            <person name="Shimoda M."/>
            <person name="Kobayashi T."/>
            <person name="Uehara T."/>
        </authorList>
    </citation>
    <scope>NUCLEOTIDE SEQUENCE [LARGE SCALE GENOMIC DNA]</scope>
    <source>
        <strain evidence="3 4">Japan</strain>
    </source>
</reference>
<protein>
    <recommendedName>
        <fullName evidence="5">EB domain-containing protein</fullName>
    </recommendedName>
</protein>
<feature type="transmembrane region" description="Helical" evidence="1">
    <location>
        <begin position="143"/>
        <end position="165"/>
    </location>
</feature>
<feature type="signal peptide" evidence="2">
    <location>
        <begin position="1"/>
        <end position="36"/>
    </location>
</feature>
<evidence type="ECO:0000256" key="1">
    <source>
        <dbReference type="SAM" id="Phobius"/>
    </source>
</evidence>
<keyword evidence="1" id="KW-0812">Transmembrane</keyword>
<dbReference type="Proteomes" id="UP001307889">
    <property type="component" value="Chromosome 9"/>
</dbReference>
<evidence type="ECO:0000256" key="2">
    <source>
        <dbReference type="SAM" id="SignalP"/>
    </source>
</evidence>
<evidence type="ECO:0000313" key="3">
    <source>
        <dbReference type="EMBL" id="BES98278.1"/>
    </source>
</evidence>
<keyword evidence="1" id="KW-0472">Membrane</keyword>
<dbReference type="EMBL" id="AP028917">
    <property type="protein sequence ID" value="BES98278.1"/>
    <property type="molecule type" value="Genomic_DNA"/>
</dbReference>
<evidence type="ECO:0008006" key="5">
    <source>
        <dbReference type="Google" id="ProtNLM"/>
    </source>
</evidence>
<gene>
    <name evidence="3" type="ORF">NTJ_11093</name>
</gene>
<keyword evidence="1" id="KW-1133">Transmembrane helix</keyword>
<keyword evidence="2" id="KW-0732">Signal</keyword>
<sequence>MPAMLASAYFPVHGLAGHFLVATILQVILSGKYVSCESYCNTASDCIMIQGSTCVDKRCTCETSSDTGLFQPCVMRRSNYGDTCEVDRNCNDRDPNLICQKDLKVCKCRRGLTWDVVSTRCHSLDDENPFMNLGEKFDPTRDIIIPSVILMTLAATAWLCFKLFCNCGKTLRRRRRATDMTRALEEAQIPGVVPSQSTTWVASYRVFGPMNSVDSRNFPPCLLLPAGPPPYEEALKHKVILSSYSAPPGCNQQLADQAQL</sequence>
<keyword evidence="4" id="KW-1185">Reference proteome</keyword>